<dbReference type="AlphaFoldDB" id="A0AAN9UX82"/>
<dbReference type="Proteomes" id="UP001320420">
    <property type="component" value="Unassembled WGS sequence"/>
</dbReference>
<feature type="region of interest" description="Disordered" evidence="1">
    <location>
        <begin position="153"/>
        <end position="192"/>
    </location>
</feature>
<name>A0AAN9UX82_9PEZI</name>
<evidence type="ECO:0000256" key="1">
    <source>
        <dbReference type="SAM" id="MobiDB-lite"/>
    </source>
</evidence>
<feature type="region of interest" description="Disordered" evidence="1">
    <location>
        <begin position="220"/>
        <end position="270"/>
    </location>
</feature>
<dbReference type="GO" id="GO:0003824">
    <property type="term" value="F:catalytic activity"/>
    <property type="evidence" value="ECO:0007669"/>
    <property type="project" value="InterPro"/>
</dbReference>
<accession>A0AAN9UX82</accession>
<reference evidence="2 3" key="1">
    <citation type="submission" date="2024-02" db="EMBL/GenBank/DDBJ databases">
        <title>De novo assembly and annotation of 12 fungi associated with fruit tree decline syndrome in Ontario, Canada.</title>
        <authorList>
            <person name="Sulman M."/>
            <person name="Ellouze W."/>
            <person name="Ilyukhin E."/>
        </authorList>
    </citation>
    <scope>NUCLEOTIDE SEQUENCE [LARGE SCALE GENOMIC DNA]</scope>
    <source>
        <strain evidence="2 3">M11/M66-122</strain>
    </source>
</reference>
<dbReference type="SUPFAM" id="SSF53927">
    <property type="entry name" value="Cytidine deaminase-like"/>
    <property type="match status" value="1"/>
</dbReference>
<proteinExistence type="predicted"/>
<feature type="compositionally biased region" description="Polar residues" evidence="1">
    <location>
        <begin position="158"/>
        <end position="167"/>
    </location>
</feature>
<evidence type="ECO:0000313" key="3">
    <source>
        <dbReference type="Proteomes" id="UP001320420"/>
    </source>
</evidence>
<protein>
    <recommendedName>
        <fullName evidence="4">CMP/dCMP-type deaminase domain-containing protein</fullName>
    </recommendedName>
</protein>
<evidence type="ECO:0000313" key="2">
    <source>
        <dbReference type="EMBL" id="KAK7750899.1"/>
    </source>
</evidence>
<feature type="compositionally biased region" description="Basic residues" evidence="1">
    <location>
        <begin position="169"/>
        <end position="179"/>
    </location>
</feature>
<feature type="compositionally biased region" description="Basic and acidic residues" evidence="1">
    <location>
        <begin position="340"/>
        <end position="351"/>
    </location>
</feature>
<dbReference type="GO" id="GO:0006139">
    <property type="term" value="P:nucleobase-containing compound metabolic process"/>
    <property type="evidence" value="ECO:0007669"/>
    <property type="project" value="UniProtKB-ARBA"/>
</dbReference>
<organism evidence="2 3">
    <name type="scientific">Diatrype stigma</name>
    <dbReference type="NCBI Taxonomy" id="117547"/>
    <lineage>
        <taxon>Eukaryota</taxon>
        <taxon>Fungi</taxon>
        <taxon>Dikarya</taxon>
        <taxon>Ascomycota</taxon>
        <taxon>Pezizomycotina</taxon>
        <taxon>Sordariomycetes</taxon>
        <taxon>Xylariomycetidae</taxon>
        <taxon>Xylariales</taxon>
        <taxon>Diatrypaceae</taxon>
        <taxon>Diatrype</taxon>
    </lineage>
</organism>
<feature type="compositionally biased region" description="Low complexity" evidence="1">
    <location>
        <begin position="182"/>
        <end position="191"/>
    </location>
</feature>
<feature type="region of interest" description="Disordered" evidence="1">
    <location>
        <begin position="328"/>
        <end position="368"/>
    </location>
</feature>
<keyword evidence="3" id="KW-1185">Reference proteome</keyword>
<gene>
    <name evidence="2" type="ORF">SLS62_007162</name>
</gene>
<evidence type="ECO:0008006" key="4">
    <source>
        <dbReference type="Google" id="ProtNLM"/>
    </source>
</evidence>
<dbReference type="EMBL" id="JAKJXP020000057">
    <property type="protein sequence ID" value="KAK7750899.1"/>
    <property type="molecule type" value="Genomic_DNA"/>
</dbReference>
<comment type="caution">
    <text evidence="2">The sequence shown here is derived from an EMBL/GenBank/DDBJ whole genome shotgun (WGS) entry which is preliminary data.</text>
</comment>
<feature type="compositionally biased region" description="Polar residues" evidence="1">
    <location>
        <begin position="244"/>
        <end position="256"/>
    </location>
</feature>
<dbReference type="Gene3D" id="3.40.140.10">
    <property type="entry name" value="Cytidine Deaminase, domain 2"/>
    <property type="match status" value="1"/>
</dbReference>
<dbReference type="InterPro" id="IPR016193">
    <property type="entry name" value="Cytidine_deaminase-like"/>
</dbReference>
<sequence length="449" mass="50215">MKTDTYLNLCLEQAELSPLHHRHGCIVVKGGKVIGKGFNDYRSGFDGGALKTGILPSKSFALDKLDKLKPKGKDDGGFKPFESIFNETHRPNYVLSMHSEMMAINSALATSSTLAATTLSRFKPALAPSRRSKQKRQLRRDILTAYAQTITGEAYHGPQSQNLNYQHGTKGKKQQKQRKQQQEQQQQQQQESYYQHDYYDAKYNTFQCNDDQTERPKTSILDDKLFDGSAGDGPLPRQGKSTRRGISSTARVQNKNAHGGSHPESSPAVHNLSDRMKNLKLVGADIYIARLGNIQHQSKKRTKINGKRIILTVCDSNSKEEDTCCSSIPLERTTSPSGSLHDELKCKDRKSPSPAQSLSDNVADPGFDRRQLRDSRPCYRCVAYMHSAGIRRCFWTNGEGEWVNAKVRDLFDQLMGTGSFDGDGDDSPGGVFITKHEVLRMRRQVGEGK</sequence>